<feature type="domain" description="bAvd-like" evidence="1">
    <location>
        <begin position="13"/>
        <end position="112"/>
    </location>
</feature>
<dbReference type="AlphaFoldDB" id="A0A8J6N6V8"/>
<accession>A0A8J6N6V8</accession>
<dbReference type="EMBL" id="JACNLL010000054">
    <property type="protein sequence ID" value="MBC8199510.1"/>
    <property type="molecule type" value="Genomic_DNA"/>
</dbReference>
<evidence type="ECO:0000313" key="2">
    <source>
        <dbReference type="EMBL" id="MBC8199510.1"/>
    </source>
</evidence>
<dbReference type="InterPro" id="IPR055360">
    <property type="entry name" value="bAvd"/>
</dbReference>
<proteinExistence type="predicted"/>
<name>A0A8J6N6V8_9BACT</name>
<gene>
    <name evidence="2" type="primary">avd</name>
    <name evidence="2" type="ORF">H8E80_05625</name>
</gene>
<evidence type="ECO:0000313" key="3">
    <source>
        <dbReference type="Proteomes" id="UP000603545"/>
    </source>
</evidence>
<dbReference type="Pfam" id="PF22296">
    <property type="entry name" value="bAvd"/>
    <property type="match status" value="1"/>
</dbReference>
<comment type="caution">
    <text evidence="2">The sequence shown here is derived from an EMBL/GenBank/DDBJ whole genome shotgun (WGS) entry which is preliminary data.</text>
</comment>
<dbReference type="SUPFAM" id="SSF158446">
    <property type="entry name" value="IVS-encoded protein-like"/>
    <property type="match status" value="1"/>
</dbReference>
<dbReference type="InterPro" id="IPR036583">
    <property type="entry name" value="23S_rRNA_IVS_sf"/>
</dbReference>
<dbReference type="Proteomes" id="UP000603545">
    <property type="component" value="Unassembled WGS sequence"/>
</dbReference>
<evidence type="ECO:0000259" key="1">
    <source>
        <dbReference type="Pfam" id="PF22296"/>
    </source>
</evidence>
<sequence length="127" mass="14902">MAKKTGPDSLTLTYDLLKWSIPAIKSFPRDQRFMLGDRIENHILDVLELLISARYSRDKIDCLKKANLKIEVLRFLWRLSLDLNYLNSRRYEHVSVLMNDIGRLIGSWIKYVKARDEKIRQPVSPGV</sequence>
<dbReference type="Gene3D" id="1.20.1440.60">
    <property type="entry name" value="23S rRNA-intervening sequence"/>
    <property type="match status" value="1"/>
</dbReference>
<dbReference type="NCBIfam" id="NF033474">
    <property type="entry name" value="DivGenRetAVD"/>
    <property type="match status" value="1"/>
</dbReference>
<reference evidence="2 3" key="1">
    <citation type="submission" date="2020-08" db="EMBL/GenBank/DDBJ databases">
        <title>Bridging the membrane lipid divide: bacteria of the FCB group superphylum have the potential to synthesize archaeal ether lipids.</title>
        <authorList>
            <person name="Villanueva L."/>
            <person name="Von Meijenfeldt F.A.B."/>
            <person name="Westbye A.B."/>
            <person name="Yadav S."/>
            <person name="Hopmans E.C."/>
            <person name="Dutilh B.E."/>
            <person name="Sinninghe Damste J.S."/>
        </authorList>
    </citation>
    <scope>NUCLEOTIDE SEQUENCE [LARGE SCALE GENOMIC DNA]</scope>
    <source>
        <strain evidence="2">NIOZ-UU82</strain>
    </source>
</reference>
<organism evidence="2 3">
    <name type="scientific">Candidatus Desulfaltia bathyphila</name>
    <dbReference type="NCBI Taxonomy" id="2841697"/>
    <lineage>
        <taxon>Bacteria</taxon>
        <taxon>Pseudomonadati</taxon>
        <taxon>Thermodesulfobacteriota</taxon>
        <taxon>Desulfobacteria</taxon>
        <taxon>Desulfobacterales</taxon>
        <taxon>Desulfobacterales incertae sedis</taxon>
        <taxon>Candidatus Desulfaltia</taxon>
    </lineage>
</organism>
<dbReference type="CDD" id="cd16376">
    <property type="entry name" value="Avd_like"/>
    <property type="match status" value="1"/>
</dbReference>
<protein>
    <submittedName>
        <fullName evidence="2">Diversity-generating retroelement protein Avd</fullName>
    </submittedName>
</protein>